<gene>
    <name evidence="4" type="ORF">CTEN0397_LOCUS1574</name>
</gene>
<protein>
    <recommendedName>
        <fullName evidence="5">50S ribosomal protein L13, chloroplastic</fullName>
    </recommendedName>
</protein>
<proteinExistence type="inferred from homology"/>
<dbReference type="PANTHER" id="PTHR11545">
    <property type="entry name" value="RIBOSOMAL PROTEIN L13"/>
    <property type="match status" value="1"/>
</dbReference>
<dbReference type="InterPro" id="IPR036899">
    <property type="entry name" value="Ribosomal_uL13_sf"/>
</dbReference>
<comment type="similarity">
    <text evidence="1">Belongs to the universal ribosomal protein uL13 family.</text>
</comment>
<dbReference type="PANTHER" id="PTHR11545:SF41">
    <property type="entry name" value="50S RIBOSOMAL PROTEIN L13, CHLOROPLASTIC"/>
    <property type="match status" value="1"/>
</dbReference>
<dbReference type="AlphaFoldDB" id="A0A7S1CY61"/>
<dbReference type="HAMAP" id="MF_01366">
    <property type="entry name" value="Ribosomal_uL13"/>
    <property type="match status" value="1"/>
</dbReference>
<sequence length="171" mass="19457">MSFPGRSVQQAWHLVNAESQTVGRLATQVASLLKGKHKPTYRPNSDCGDFVVVVNAEKVDFSGKKWKDKLYRWHTGYPGGLKQRRAEEQLEKHPELILKKAILGMLTRNKLRHGYLEKRLRIYTGETHPHTAQLPPDVPSLPTPPRANTGTFHFGLNKYSEPTSYQVNSKK</sequence>
<dbReference type="Gene3D" id="3.90.1180.10">
    <property type="entry name" value="Ribosomal protein L13"/>
    <property type="match status" value="1"/>
</dbReference>
<evidence type="ECO:0000313" key="4">
    <source>
        <dbReference type="EMBL" id="CAD8930552.1"/>
    </source>
</evidence>
<evidence type="ECO:0000256" key="3">
    <source>
        <dbReference type="ARBA" id="ARBA00023274"/>
    </source>
</evidence>
<dbReference type="GO" id="GO:0017148">
    <property type="term" value="P:negative regulation of translation"/>
    <property type="evidence" value="ECO:0007669"/>
    <property type="project" value="TreeGrafter"/>
</dbReference>
<reference evidence="4" key="1">
    <citation type="submission" date="2021-01" db="EMBL/GenBank/DDBJ databases">
        <authorList>
            <person name="Corre E."/>
            <person name="Pelletier E."/>
            <person name="Niang G."/>
            <person name="Scheremetjew M."/>
            <person name="Finn R."/>
            <person name="Kale V."/>
            <person name="Holt S."/>
            <person name="Cochrane G."/>
            <person name="Meng A."/>
            <person name="Brown T."/>
            <person name="Cohen L."/>
        </authorList>
    </citation>
    <scope>NUCLEOTIDE SEQUENCE</scope>
    <source>
        <strain evidence="4">ECT3854</strain>
    </source>
</reference>
<dbReference type="NCBIfam" id="TIGR01066">
    <property type="entry name" value="rplM_bact"/>
    <property type="match status" value="1"/>
</dbReference>
<organism evidence="4">
    <name type="scientific">Cyclophora tenuis</name>
    <name type="common">Marine diatom</name>
    <dbReference type="NCBI Taxonomy" id="216820"/>
    <lineage>
        <taxon>Eukaryota</taxon>
        <taxon>Sar</taxon>
        <taxon>Stramenopiles</taxon>
        <taxon>Ochrophyta</taxon>
        <taxon>Bacillariophyta</taxon>
        <taxon>Fragilariophyceae</taxon>
        <taxon>Fragilariophycidae</taxon>
        <taxon>Cyclophorales</taxon>
        <taxon>Cyclophoraceae</taxon>
        <taxon>Cyclophora</taxon>
    </lineage>
</organism>
<dbReference type="EMBL" id="HBFW01002457">
    <property type="protein sequence ID" value="CAD8930552.1"/>
    <property type="molecule type" value="Transcribed_RNA"/>
</dbReference>
<dbReference type="InterPro" id="IPR005822">
    <property type="entry name" value="Ribosomal_uL13"/>
</dbReference>
<keyword evidence="2" id="KW-0689">Ribosomal protein</keyword>
<name>A0A7S1CY61_CYCTE</name>
<dbReference type="GO" id="GO:0006412">
    <property type="term" value="P:translation"/>
    <property type="evidence" value="ECO:0007669"/>
    <property type="project" value="InterPro"/>
</dbReference>
<evidence type="ECO:0000256" key="2">
    <source>
        <dbReference type="ARBA" id="ARBA00022980"/>
    </source>
</evidence>
<dbReference type="GO" id="GO:0003729">
    <property type="term" value="F:mRNA binding"/>
    <property type="evidence" value="ECO:0007669"/>
    <property type="project" value="TreeGrafter"/>
</dbReference>
<dbReference type="CDD" id="cd00392">
    <property type="entry name" value="Ribosomal_L13"/>
    <property type="match status" value="1"/>
</dbReference>
<dbReference type="GO" id="GO:0005762">
    <property type="term" value="C:mitochondrial large ribosomal subunit"/>
    <property type="evidence" value="ECO:0007669"/>
    <property type="project" value="TreeGrafter"/>
</dbReference>
<dbReference type="SUPFAM" id="SSF52161">
    <property type="entry name" value="Ribosomal protein L13"/>
    <property type="match status" value="1"/>
</dbReference>
<dbReference type="GO" id="GO:0003735">
    <property type="term" value="F:structural constituent of ribosome"/>
    <property type="evidence" value="ECO:0007669"/>
    <property type="project" value="InterPro"/>
</dbReference>
<dbReference type="InterPro" id="IPR005823">
    <property type="entry name" value="Ribosomal_uL13_bac-type"/>
</dbReference>
<keyword evidence="3" id="KW-0687">Ribonucleoprotein</keyword>
<dbReference type="Pfam" id="PF00572">
    <property type="entry name" value="Ribosomal_L13"/>
    <property type="match status" value="1"/>
</dbReference>
<evidence type="ECO:0008006" key="5">
    <source>
        <dbReference type="Google" id="ProtNLM"/>
    </source>
</evidence>
<evidence type="ECO:0000256" key="1">
    <source>
        <dbReference type="ARBA" id="ARBA00006227"/>
    </source>
</evidence>
<accession>A0A7S1CY61</accession>